<dbReference type="Pfam" id="PF02561">
    <property type="entry name" value="FliS"/>
    <property type="match status" value="1"/>
</dbReference>
<reference evidence="7 8" key="1">
    <citation type="submission" date="2019-05" db="EMBL/GenBank/DDBJ databases">
        <title>Microbulbifer harenosus sp. nov., an alginate-degrading bacterium isolated from coastal sand.</title>
        <authorList>
            <person name="Huang H."/>
            <person name="Mo K."/>
            <person name="Bao S."/>
        </authorList>
    </citation>
    <scope>NUCLEOTIDE SEQUENCE [LARGE SCALE GENOMIC DNA]</scope>
    <source>
        <strain evidence="7 8">HB161719</strain>
    </source>
</reference>
<dbReference type="EMBL" id="VANI01000001">
    <property type="protein sequence ID" value="TLM79984.1"/>
    <property type="molecule type" value="Genomic_DNA"/>
</dbReference>
<sequence>MYSKRSPGRAQGAASYAKVGLESDVLSASPHRLILLLFQGADTAIGAALVYMQDGNAAEKGRAISRALDIVNNGLAAALDLEQGGQLAVQMASLYDYIARQLLNANLKNDSTPLLEARKLLEDLASAWREVDPGRQHS</sequence>
<dbReference type="InterPro" id="IPR036584">
    <property type="entry name" value="FliS_sf"/>
</dbReference>
<evidence type="ECO:0000256" key="4">
    <source>
        <dbReference type="ARBA" id="ARBA00022795"/>
    </source>
</evidence>
<dbReference type="NCBIfam" id="TIGR00208">
    <property type="entry name" value="fliS"/>
    <property type="match status" value="1"/>
</dbReference>
<dbReference type="CDD" id="cd16098">
    <property type="entry name" value="FliS"/>
    <property type="match status" value="1"/>
</dbReference>
<keyword evidence="8" id="KW-1185">Reference proteome</keyword>
<evidence type="ECO:0000256" key="6">
    <source>
        <dbReference type="PIRNR" id="PIRNR039090"/>
    </source>
</evidence>
<comment type="subcellular location">
    <subcellularLocation>
        <location evidence="1 6">Cytoplasm</location>
        <location evidence="1 6">Cytosol</location>
    </subcellularLocation>
</comment>
<evidence type="ECO:0000313" key="8">
    <source>
        <dbReference type="Proteomes" id="UP000306791"/>
    </source>
</evidence>
<evidence type="ECO:0000256" key="2">
    <source>
        <dbReference type="ARBA" id="ARBA00008787"/>
    </source>
</evidence>
<evidence type="ECO:0000256" key="1">
    <source>
        <dbReference type="ARBA" id="ARBA00004514"/>
    </source>
</evidence>
<dbReference type="SUPFAM" id="SSF101116">
    <property type="entry name" value="Flagellar export chaperone FliS"/>
    <property type="match status" value="1"/>
</dbReference>
<keyword evidence="7" id="KW-0282">Flagellum</keyword>
<dbReference type="RefSeq" id="WP_138233869.1">
    <property type="nucleotide sequence ID" value="NZ_CP185860.1"/>
</dbReference>
<keyword evidence="4 6" id="KW-1005">Bacterial flagellum biogenesis</keyword>
<proteinExistence type="inferred from homology"/>
<comment type="caution">
    <text evidence="7">The sequence shown here is derived from an EMBL/GenBank/DDBJ whole genome shotgun (WGS) entry which is preliminary data.</text>
</comment>
<dbReference type="PANTHER" id="PTHR34773">
    <property type="entry name" value="FLAGELLAR SECRETION CHAPERONE FLIS"/>
    <property type="match status" value="1"/>
</dbReference>
<dbReference type="PIRSF" id="PIRSF039090">
    <property type="entry name" value="Flis"/>
    <property type="match status" value="1"/>
</dbReference>
<accession>A0ABY2UN28</accession>
<name>A0ABY2UN28_9GAMM</name>
<organism evidence="7 8">
    <name type="scientific">Microbulbifer harenosus</name>
    <dbReference type="NCBI Taxonomy" id="2576840"/>
    <lineage>
        <taxon>Bacteria</taxon>
        <taxon>Pseudomonadati</taxon>
        <taxon>Pseudomonadota</taxon>
        <taxon>Gammaproteobacteria</taxon>
        <taxon>Cellvibrionales</taxon>
        <taxon>Microbulbiferaceae</taxon>
        <taxon>Microbulbifer</taxon>
    </lineage>
</organism>
<keyword evidence="5" id="KW-0143">Chaperone</keyword>
<protein>
    <recommendedName>
        <fullName evidence="6">Flagellar secretion chaperone FliS</fullName>
    </recommendedName>
</protein>
<comment type="similarity">
    <text evidence="2 6">Belongs to the FliS family.</text>
</comment>
<evidence type="ECO:0000313" key="7">
    <source>
        <dbReference type="EMBL" id="TLM79984.1"/>
    </source>
</evidence>
<gene>
    <name evidence="7" type="primary">fliS</name>
    <name evidence="7" type="ORF">FDY93_01000</name>
</gene>
<keyword evidence="3 6" id="KW-0963">Cytoplasm</keyword>
<dbReference type="Proteomes" id="UP000306791">
    <property type="component" value="Unassembled WGS sequence"/>
</dbReference>
<evidence type="ECO:0000256" key="5">
    <source>
        <dbReference type="ARBA" id="ARBA00023186"/>
    </source>
</evidence>
<keyword evidence="7" id="KW-0966">Cell projection</keyword>
<keyword evidence="7" id="KW-0969">Cilium</keyword>
<dbReference type="InterPro" id="IPR003713">
    <property type="entry name" value="FliS"/>
</dbReference>
<dbReference type="Gene3D" id="1.20.120.340">
    <property type="entry name" value="Flagellar protein FliS"/>
    <property type="match status" value="1"/>
</dbReference>
<dbReference type="PANTHER" id="PTHR34773:SF1">
    <property type="entry name" value="FLAGELLAR SECRETION CHAPERONE FLIS"/>
    <property type="match status" value="1"/>
</dbReference>
<evidence type="ECO:0000256" key="3">
    <source>
        <dbReference type="ARBA" id="ARBA00022490"/>
    </source>
</evidence>